<evidence type="ECO:0000313" key="2">
    <source>
        <dbReference type="EMBL" id="PDS45765.1"/>
    </source>
</evidence>
<organism evidence="2 3">
    <name type="scientific">Rhizobium anhuiense</name>
    <dbReference type="NCBI Taxonomy" id="1184720"/>
    <lineage>
        <taxon>Bacteria</taxon>
        <taxon>Pseudomonadati</taxon>
        <taxon>Pseudomonadota</taxon>
        <taxon>Alphaproteobacteria</taxon>
        <taxon>Hyphomicrobiales</taxon>
        <taxon>Rhizobiaceae</taxon>
        <taxon>Rhizobium/Agrobacterium group</taxon>
        <taxon>Rhizobium</taxon>
    </lineage>
</organism>
<name>A0ABX4IW34_9HYPH</name>
<feature type="transmembrane region" description="Helical" evidence="1">
    <location>
        <begin position="12"/>
        <end position="34"/>
    </location>
</feature>
<accession>A0ABX4IW34</accession>
<keyword evidence="3" id="KW-1185">Reference proteome</keyword>
<protein>
    <submittedName>
        <fullName evidence="2">Uncharacterized protein</fullName>
    </submittedName>
</protein>
<dbReference type="Proteomes" id="UP000219972">
    <property type="component" value="Unassembled WGS sequence"/>
</dbReference>
<gene>
    <name evidence="2" type="ORF">CO662_36620</name>
</gene>
<keyword evidence="1" id="KW-0812">Transmembrane</keyword>
<sequence length="70" mass="8228">MWEDFVKPGIVGILTYGLTGLGFLLLAKATFLWAIFESRYYLLLLPLYFVLWIFTAIVLTKFAETHLRRR</sequence>
<dbReference type="RefSeq" id="WP_097545480.1">
    <property type="nucleotide sequence ID" value="NZ_NWSK01000013.1"/>
</dbReference>
<reference evidence="2 3" key="1">
    <citation type="submission" date="2017-09" db="EMBL/GenBank/DDBJ databases">
        <title>Comparative genomics of rhizobia isolated from Phaseolus vulgaris in China.</title>
        <authorList>
            <person name="Tong W."/>
        </authorList>
    </citation>
    <scope>NUCLEOTIDE SEQUENCE [LARGE SCALE GENOMIC DNA]</scope>
    <source>
        <strain evidence="2 3">Y27</strain>
    </source>
</reference>
<comment type="caution">
    <text evidence="2">The sequence shown here is derived from an EMBL/GenBank/DDBJ whole genome shotgun (WGS) entry which is preliminary data.</text>
</comment>
<dbReference type="EMBL" id="NWSL01000067">
    <property type="protein sequence ID" value="PDS45765.1"/>
    <property type="molecule type" value="Genomic_DNA"/>
</dbReference>
<evidence type="ECO:0000313" key="3">
    <source>
        <dbReference type="Proteomes" id="UP000219972"/>
    </source>
</evidence>
<keyword evidence="1" id="KW-0472">Membrane</keyword>
<evidence type="ECO:0000256" key="1">
    <source>
        <dbReference type="SAM" id="Phobius"/>
    </source>
</evidence>
<keyword evidence="1" id="KW-1133">Transmembrane helix</keyword>
<feature type="transmembrane region" description="Helical" evidence="1">
    <location>
        <begin position="40"/>
        <end position="60"/>
    </location>
</feature>
<proteinExistence type="predicted"/>